<dbReference type="PANTHER" id="PTHR20883">
    <property type="entry name" value="PHYTANOYL-COA DIOXYGENASE DOMAIN CONTAINING 1"/>
    <property type="match status" value="1"/>
</dbReference>
<evidence type="ECO:0000313" key="1">
    <source>
        <dbReference type="EMBL" id="CCM64853.1"/>
    </source>
</evidence>
<dbReference type="EMBL" id="CANL01000044">
    <property type="protein sequence ID" value="CCM64853.1"/>
    <property type="molecule type" value="Genomic_DNA"/>
</dbReference>
<dbReference type="SUPFAM" id="SSF51197">
    <property type="entry name" value="Clavaminate synthase-like"/>
    <property type="match status" value="1"/>
</dbReference>
<gene>
    <name evidence="1" type="ORF">BN381_490012</name>
</gene>
<dbReference type="STRING" id="1229780.BN381_490012"/>
<dbReference type="Pfam" id="PF05721">
    <property type="entry name" value="PhyH"/>
    <property type="match status" value="1"/>
</dbReference>
<sequence>MQIQQIEELLGELRTYGYVVLENVFGPVLRDRLVAVTNHLLDRERPLPGNHFEGYDNRKVLNLLAKNRIFEDLPVNPEVLGLVERFLGRGLLLSSISSLYVAPGEDAQPLHSDDQAIRVARHPDFPTVCTTVWALDDMTELNGTTTIVPRSHLLPERLRWTDSAGRAGSRPIQVPQGSVLVFDGACHHGAGANRSAAVRKALTVSYCAGFIRPVENLHLGVPLTVTASFSPRLLDLCGFVPYEGIHGHVDRCAPLDALALETSRDQGS</sequence>
<dbReference type="AlphaFoldDB" id="R4Z2B4"/>
<evidence type="ECO:0000313" key="2">
    <source>
        <dbReference type="Proteomes" id="UP000018291"/>
    </source>
</evidence>
<dbReference type="Gene3D" id="2.60.120.620">
    <property type="entry name" value="q2cbj1_9rhob like domain"/>
    <property type="match status" value="1"/>
</dbReference>
<reference evidence="1 2" key="1">
    <citation type="journal article" date="2013" name="ISME J.">
        <title>Metabolic model for the filamentous 'Candidatus Microthrix parvicella' based on genomic and metagenomic analyses.</title>
        <authorList>
            <person name="Jon McIlroy S."/>
            <person name="Kristiansen R."/>
            <person name="Albertsen M."/>
            <person name="Michael Karst S."/>
            <person name="Rossetti S."/>
            <person name="Lund Nielsen J."/>
            <person name="Tandoi V."/>
            <person name="James Seviour R."/>
            <person name="Nielsen P.H."/>
        </authorList>
    </citation>
    <scope>NUCLEOTIDE SEQUENCE [LARGE SCALE GENOMIC DNA]</scope>
    <source>
        <strain evidence="1 2">RN1</strain>
    </source>
</reference>
<comment type="caution">
    <text evidence="1">The sequence shown here is derived from an EMBL/GenBank/DDBJ whole genome shotgun (WGS) entry which is preliminary data.</text>
</comment>
<name>R4Z2B4_9ACTN</name>
<dbReference type="GO" id="GO:0016706">
    <property type="term" value="F:2-oxoglutarate-dependent dioxygenase activity"/>
    <property type="evidence" value="ECO:0007669"/>
    <property type="project" value="UniProtKB-ARBA"/>
</dbReference>
<dbReference type="HOGENOM" id="CLU_047725_3_0_11"/>
<organism evidence="1 2">
    <name type="scientific">Candidatus Neomicrothrix parvicella RN1</name>
    <dbReference type="NCBI Taxonomy" id="1229780"/>
    <lineage>
        <taxon>Bacteria</taxon>
        <taxon>Bacillati</taxon>
        <taxon>Actinomycetota</taxon>
        <taxon>Acidimicrobiia</taxon>
        <taxon>Acidimicrobiales</taxon>
        <taxon>Microthrixaceae</taxon>
        <taxon>Candidatus Neomicrothrix</taxon>
    </lineage>
</organism>
<keyword evidence="2" id="KW-1185">Reference proteome</keyword>
<evidence type="ECO:0008006" key="3">
    <source>
        <dbReference type="Google" id="ProtNLM"/>
    </source>
</evidence>
<proteinExistence type="predicted"/>
<protein>
    <recommendedName>
        <fullName evidence="3">Phytanoyl-CoA dioxygenase</fullName>
    </recommendedName>
</protein>
<dbReference type="GO" id="GO:0005506">
    <property type="term" value="F:iron ion binding"/>
    <property type="evidence" value="ECO:0007669"/>
    <property type="project" value="UniProtKB-ARBA"/>
</dbReference>
<dbReference type="eggNOG" id="COG5285">
    <property type="taxonomic scope" value="Bacteria"/>
</dbReference>
<accession>R4Z2B4</accession>
<dbReference type="RefSeq" id="WP_012229185.1">
    <property type="nucleotide sequence ID" value="NZ_HG422565.1"/>
</dbReference>
<dbReference type="Proteomes" id="UP000018291">
    <property type="component" value="Unassembled WGS sequence"/>
</dbReference>
<dbReference type="PANTHER" id="PTHR20883:SF48">
    <property type="entry name" value="ECTOINE DIOXYGENASE"/>
    <property type="match status" value="1"/>
</dbReference>
<dbReference type="InterPro" id="IPR008775">
    <property type="entry name" value="Phytyl_CoA_dOase-like"/>
</dbReference>